<evidence type="ECO:0000256" key="6">
    <source>
        <dbReference type="ARBA" id="ARBA00023274"/>
    </source>
</evidence>
<evidence type="ECO:0000259" key="9">
    <source>
        <dbReference type="Pfam" id="PF11788"/>
    </source>
</evidence>
<dbReference type="PANTHER" id="PTHR13124">
    <property type="entry name" value="39S RIBOSOMAL PROTEIN L46, MITOCHONDRIAL PRECURSOR-RELATED"/>
    <property type="match status" value="1"/>
</dbReference>
<reference evidence="10" key="1">
    <citation type="submission" date="2023-03" db="EMBL/GenBank/DDBJ databases">
        <title>Complete genome of Cladonia borealis.</title>
        <authorList>
            <person name="Park H."/>
        </authorList>
    </citation>
    <scope>NUCLEOTIDE SEQUENCE</scope>
    <source>
        <strain evidence="10">ANT050790</strain>
    </source>
</reference>
<dbReference type="Gene3D" id="3.90.79.10">
    <property type="entry name" value="Nucleoside Triphosphate Pyrophosphohydrolase"/>
    <property type="match status" value="1"/>
</dbReference>
<dbReference type="Pfam" id="PF11788">
    <property type="entry name" value="MRP-L46"/>
    <property type="match status" value="1"/>
</dbReference>
<evidence type="ECO:0000256" key="5">
    <source>
        <dbReference type="ARBA" id="ARBA00023128"/>
    </source>
</evidence>
<accession>A0AA39QYE0</accession>
<dbReference type="GO" id="GO:0003735">
    <property type="term" value="F:structural constituent of ribosome"/>
    <property type="evidence" value="ECO:0007669"/>
    <property type="project" value="InterPro"/>
</dbReference>
<evidence type="ECO:0000313" key="11">
    <source>
        <dbReference type="Proteomes" id="UP001166286"/>
    </source>
</evidence>
<keyword evidence="11" id="KW-1185">Reference proteome</keyword>
<dbReference type="EMBL" id="JAFEKC020000013">
    <property type="protein sequence ID" value="KAK0511443.1"/>
    <property type="molecule type" value="Genomic_DNA"/>
</dbReference>
<organism evidence="10 11">
    <name type="scientific">Cladonia borealis</name>
    <dbReference type="NCBI Taxonomy" id="184061"/>
    <lineage>
        <taxon>Eukaryota</taxon>
        <taxon>Fungi</taxon>
        <taxon>Dikarya</taxon>
        <taxon>Ascomycota</taxon>
        <taxon>Pezizomycotina</taxon>
        <taxon>Lecanoromycetes</taxon>
        <taxon>OSLEUM clade</taxon>
        <taxon>Lecanoromycetidae</taxon>
        <taxon>Lecanorales</taxon>
        <taxon>Lecanorineae</taxon>
        <taxon>Cladoniaceae</taxon>
        <taxon>Cladonia</taxon>
    </lineage>
</organism>
<dbReference type="Proteomes" id="UP001166286">
    <property type="component" value="Unassembled WGS sequence"/>
</dbReference>
<evidence type="ECO:0000256" key="4">
    <source>
        <dbReference type="ARBA" id="ARBA00022980"/>
    </source>
</evidence>
<sequence>MTRGHDALRLLARRSKSSTSTTPPLCLTCLSTLHARLTHTQASPLETAPIEPSPSGRAPPALTSTTSPSTRYLLKASILLSRPPLLTRPLTPFEKSHFLYQKRLNERLVLPFTRYFYYQRGTPEEAEWKRKMKERKTPARDIGVYNAYGEEGWNDEVLVGERIGEPEEQVEALLRDAEKEGREGADPEGAVVKREVVERPMPRVTEADRVGDLRSLNRKLERTLYLVVKGGEGLMGEEAGWRFPTALLEKSRQESLHTAAERIIVQTGGVNMNTWVVGNMPIVHNVYNYKHPVVNKQHGFELRGEKVFFMKARILAGQANLTNNKFGYEDFQWLSKEELQNTFSARDWNAVKTILPER</sequence>
<evidence type="ECO:0000256" key="8">
    <source>
        <dbReference type="SAM" id="MobiDB-lite"/>
    </source>
</evidence>
<dbReference type="InterPro" id="IPR033650">
    <property type="entry name" value="Ribosomal_mL46_NUDIX"/>
</dbReference>
<dbReference type="AlphaFoldDB" id="A0AA39QYE0"/>
<dbReference type="PANTHER" id="PTHR13124:SF12">
    <property type="entry name" value="LARGE RIBOSOMAL SUBUNIT PROTEIN ML46"/>
    <property type="match status" value="1"/>
</dbReference>
<keyword evidence="3" id="KW-0809">Transit peptide</keyword>
<evidence type="ECO:0000313" key="10">
    <source>
        <dbReference type="EMBL" id="KAK0511443.1"/>
    </source>
</evidence>
<feature type="region of interest" description="Disordered" evidence="8">
    <location>
        <begin position="45"/>
        <end position="67"/>
    </location>
</feature>
<proteinExistence type="inferred from homology"/>
<feature type="domain" description="Large ribosomal subunit protein mL46 N-terminal" evidence="9">
    <location>
        <begin position="73"/>
        <end position="208"/>
    </location>
</feature>
<dbReference type="InterPro" id="IPR040008">
    <property type="entry name" value="Ribosomal_mL46"/>
</dbReference>
<dbReference type="GO" id="GO:0005743">
    <property type="term" value="C:mitochondrial inner membrane"/>
    <property type="evidence" value="ECO:0007669"/>
    <property type="project" value="UniProtKB-ARBA"/>
</dbReference>
<dbReference type="GO" id="GO:0005762">
    <property type="term" value="C:mitochondrial large ribosomal subunit"/>
    <property type="evidence" value="ECO:0007669"/>
    <property type="project" value="TreeGrafter"/>
</dbReference>
<comment type="similarity">
    <text evidence="2">Belongs to the mitochondrion-specific ribosomal protein mL46 family.</text>
</comment>
<keyword evidence="5" id="KW-0496">Mitochondrion</keyword>
<comment type="caution">
    <text evidence="10">The sequence shown here is derived from an EMBL/GenBank/DDBJ whole genome shotgun (WGS) entry which is preliminary data.</text>
</comment>
<comment type="subcellular location">
    <subcellularLocation>
        <location evidence="1">Mitochondrion</location>
    </subcellularLocation>
</comment>
<keyword evidence="4" id="KW-0689">Ribosomal protein</keyword>
<feature type="compositionally biased region" description="Low complexity" evidence="8">
    <location>
        <begin position="58"/>
        <end position="67"/>
    </location>
</feature>
<name>A0AA39QYE0_9LECA</name>
<gene>
    <name evidence="10" type="ORF">JMJ35_006016</name>
</gene>
<evidence type="ECO:0000256" key="2">
    <source>
        <dbReference type="ARBA" id="ARBA00009070"/>
    </source>
</evidence>
<evidence type="ECO:0000256" key="7">
    <source>
        <dbReference type="ARBA" id="ARBA00035190"/>
    </source>
</evidence>
<evidence type="ECO:0000256" key="3">
    <source>
        <dbReference type="ARBA" id="ARBA00022946"/>
    </source>
</evidence>
<evidence type="ECO:0000256" key="1">
    <source>
        <dbReference type="ARBA" id="ARBA00004173"/>
    </source>
</evidence>
<dbReference type="InterPro" id="IPR021757">
    <property type="entry name" value="Ribosomal_mL46_N"/>
</dbReference>
<dbReference type="FunFam" id="3.90.79.10:FF:000018">
    <property type="entry name" value="39S ribosomal protein L46, mitochondrial"/>
    <property type="match status" value="1"/>
</dbReference>
<keyword evidence="6" id="KW-0687">Ribonucleoprotein</keyword>
<protein>
    <recommendedName>
        <fullName evidence="7">Large ribosomal subunit protein mL46</fullName>
    </recommendedName>
</protein>
<dbReference type="CDD" id="cd04661">
    <property type="entry name" value="NUDIX_MRP_L46"/>
    <property type="match status" value="1"/>
</dbReference>